<evidence type="ECO:0000313" key="6">
    <source>
        <dbReference type="EMBL" id="MBC6471163.1"/>
    </source>
</evidence>
<evidence type="ECO:0000259" key="5">
    <source>
        <dbReference type="PROSITE" id="PS51900"/>
    </source>
</evidence>
<dbReference type="Proteomes" id="UP000805614">
    <property type="component" value="Unassembled WGS sequence"/>
</dbReference>
<dbReference type="Gene3D" id="1.10.443.10">
    <property type="entry name" value="Intergrase catalytic core"/>
    <property type="match status" value="1"/>
</dbReference>
<dbReference type="RefSeq" id="WP_187248203.1">
    <property type="nucleotide sequence ID" value="NZ_BAAAOK010000005.1"/>
</dbReference>
<dbReference type="PROSITE" id="PS51900">
    <property type="entry name" value="CB"/>
    <property type="match status" value="1"/>
</dbReference>
<gene>
    <name evidence="6" type="ORF">HKK74_37590</name>
</gene>
<evidence type="ECO:0000313" key="7">
    <source>
        <dbReference type="Proteomes" id="UP000805614"/>
    </source>
</evidence>
<name>A0ABR7M3K1_9ACTN</name>
<evidence type="ECO:0000256" key="3">
    <source>
        <dbReference type="PROSITE-ProRule" id="PRU01248"/>
    </source>
</evidence>
<sequence>MAWAEKRGPWFRVRYRDTAGVVHTTPDKYRTKREALDAAEEVDTDTRRGVFIDPKASRTSLEEWAAKWRAVHHVSPGTQAKYDQYLDHHILPAFGQVGLEEIRRMAVIQWAGDLRGRYAESTVRGIVTLFSLVMSAAAEEKMIASNPIQSLRLAGSRTHHRAPSLHQARHKPVPTGEQVLGIAKRAGELGGRTAYAMVVTGAFTGMRWGELTGLAKPNCRTADGYLLIDPDVGALHEVGGKMWLGPPKSKAAARRMTYLASLPNSSTWWPTAMTMSRCSAGPAGRGCGGRTSTDASGGPAATETPDETGRPSAPAWCSTGCGTSTRPSWTKPTHPPCSCTSGWATTCPGSRASTATSRPSCANA</sequence>
<protein>
    <recommendedName>
        <fullName evidence="5">Core-binding (CB) domain-containing protein</fullName>
    </recommendedName>
</protein>
<dbReference type="InterPro" id="IPR044068">
    <property type="entry name" value="CB"/>
</dbReference>
<comment type="caution">
    <text evidence="6">The sequence shown here is derived from an EMBL/GenBank/DDBJ whole genome shotgun (WGS) entry which is preliminary data.</text>
</comment>
<dbReference type="Pfam" id="PF14659">
    <property type="entry name" value="Phage_int_SAM_3"/>
    <property type="match status" value="1"/>
</dbReference>
<dbReference type="InterPro" id="IPR010998">
    <property type="entry name" value="Integrase_recombinase_N"/>
</dbReference>
<dbReference type="InterPro" id="IPR004107">
    <property type="entry name" value="Integrase_SAM-like_N"/>
</dbReference>
<keyword evidence="7" id="KW-1185">Reference proteome</keyword>
<dbReference type="InterPro" id="IPR011010">
    <property type="entry name" value="DNA_brk_join_enz"/>
</dbReference>
<dbReference type="EMBL" id="JABVEC010000059">
    <property type="protein sequence ID" value="MBC6471163.1"/>
    <property type="molecule type" value="Genomic_DNA"/>
</dbReference>
<reference evidence="6 7" key="1">
    <citation type="submission" date="2020-06" db="EMBL/GenBank/DDBJ databases">
        <title>Actinomadura xiongansis sp. nov., isolated from soil of Baiyangdian.</title>
        <authorList>
            <person name="Zhang X."/>
        </authorList>
    </citation>
    <scope>NUCLEOTIDE SEQUENCE [LARGE SCALE GENOMIC DNA]</scope>
    <source>
        <strain evidence="6 7">HBUM206468</strain>
    </source>
</reference>
<organism evidence="6 7">
    <name type="scientific">Actinomadura alba</name>
    <dbReference type="NCBI Taxonomy" id="406431"/>
    <lineage>
        <taxon>Bacteria</taxon>
        <taxon>Bacillati</taxon>
        <taxon>Actinomycetota</taxon>
        <taxon>Actinomycetes</taxon>
        <taxon>Streptosporangiales</taxon>
        <taxon>Thermomonosporaceae</taxon>
        <taxon>Actinomadura</taxon>
    </lineage>
</organism>
<dbReference type="Gene3D" id="1.10.150.130">
    <property type="match status" value="1"/>
</dbReference>
<accession>A0ABR7M3K1</accession>
<evidence type="ECO:0000256" key="4">
    <source>
        <dbReference type="SAM" id="MobiDB-lite"/>
    </source>
</evidence>
<proteinExistence type="predicted"/>
<keyword evidence="1 3" id="KW-0238">DNA-binding</keyword>
<dbReference type="SUPFAM" id="SSF56349">
    <property type="entry name" value="DNA breaking-rejoining enzymes"/>
    <property type="match status" value="1"/>
</dbReference>
<evidence type="ECO:0000256" key="2">
    <source>
        <dbReference type="ARBA" id="ARBA00023172"/>
    </source>
</evidence>
<keyword evidence="2" id="KW-0233">DNA recombination</keyword>
<dbReference type="InterPro" id="IPR013762">
    <property type="entry name" value="Integrase-like_cat_sf"/>
</dbReference>
<feature type="domain" description="Core-binding (CB)" evidence="5">
    <location>
        <begin position="59"/>
        <end position="138"/>
    </location>
</feature>
<evidence type="ECO:0000256" key="1">
    <source>
        <dbReference type="ARBA" id="ARBA00023125"/>
    </source>
</evidence>
<feature type="region of interest" description="Disordered" evidence="4">
    <location>
        <begin position="283"/>
        <end position="317"/>
    </location>
</feature>